<evidence type="ECO:0000256" key="1">
    <source>
        <dbReference type="SAM" id="Phobius"/>
    </source>
</evidence>
<accession>A0A451DBY1</accession>
<dbReference type="OrthoDB" id="6553964at2"/>
<name>A0A451DBY1_9GAMM</name>
<keyword evidence="1" id="KW-1133">Transmembrane helix</keyword>
<reference evidence="2 3" key="1">
    <citation type="submission" date="2019-02" db="EMBL/GenBank/DDBJ databases">
        <authorList>
            <person name="Manzano-Marin A."/>
            <person name="Manzano-Marin A."/>
        </authorList>
    </citation>
    <scope>NUCLEOTIDE SEQUENCE [LARGE SCALE GENOMIC DNA]</scope>
    <source>
        <strain evidence="2 3">BuCilaricifoliae</strain>
    </source>
</reference>
<evidence type="ECO:0000313" key="3">
    <source>
        <dbReference type="Proteomes" id="UP000294349"/>
    </source>
</evidence>
<dbReference type="AlphaFoldDB" id="A0A451DBY1"/>
<proteinExistence type="predicted"/>
<dbReference type="Proteomes" id="UP000294349">
    <property type="component" value="Chromosome"/>
</dbReference>
<protein>
    <submittedName>
        <fullName evidence="2">UPF0070 protein YfgM</fullName>
    </submittedName>
</protein>
<feature type="transmembrane region" description="Helical" evidence="1">
    <location>
        <begin position="16"/>
        <end position="35"/>
    </location>
</feature>
<keyword evidence="1" id="KW-0472">Membrane</keyword>
<keyword evidence="1" id="KW-0812">Transmembrane</keyword>
<gene>
    <name evidence="2" type="primary">yfgM</name>
    <name evidence="2" type="ORF">BUCILAFE3058_410</name>
</gene>
<evidence type="ECO:0000313" key="2">
    <source>
        <dbReference type="EMBL" id="VFP83878.1"/>
    </source>
</evidence>
<dbReference type="RefSeq" id="WP_154061755.1">
    <property type="nucleotide sequence ID" value="NZ_LR217717.1"/>
</dbReference>
<sequence>MKNKILTNIKIFLNKYIYLILLFFLLSLSVCAIIINKNYKYEHISIKEFKKTIDNFKNKKNNTVKNKITFLNGTPNIYTILVNINLSHHLFLKKEYKQSISVLKKLISPKLEENLFFLVKFNLMKLYIKQKKFSCATKIVNSIKNKSWKKLFKKNKNYLFYKKRISE</sequence>
<organism evidence="2 3">
    <name type="scientific">Buchnera aphidicola</name>
    <name type="common">Cinara laricifoliae</name>
    <dbReference type="NCBI Taxonomy" id="2518977"/>
    <lineage>
        <taxon>Bacteria</taxon>
        <taxon>Pseudomonadati</taxon>
        <taxon>Pseudomonadota</taxon>
        <taxon>Gammaproteobacteria</taxon>
        <taxon>Enterobacterales</taxon>
        <taxon>Erwiniaceae</taxon>
        <taxon>Buchnera</taxon>
    </lineage>
</organism>
<dbReference type="EMBL" id="LR217717">
    <property type="protein sequence ID" value="VFP83878.1"/>
    <property type="molecule type" value="Genomic_DNA"/>
</dbReference>